<comment type="caution">
    <text evidence="2">The sequence shown here is derived from an EMBL/GenBank/DDBJ whole genome shotgun (WGS) entry which is preliminary data.</text>
</comment>
<dbReference type="InterPro" id="IPR043502">
    <property type="entry name" value="DNA/RNA_pol_sf"/>
</dbReference>
<keyword evidence="3" id="KW-1185">Reference proteome</keyword>
<evidence type="ECO:0000313" key="3">
    <source>
        <dbReference type="Proteomes" id="UP000604046"/>
    </source>
</evidence>
<feature type="region of interest" description="Disordered" evidence="1">
    <location>
        <begin position="309"/>
        <end position="359"/>
    </location>
</feature>
<dbReference type="PANTHER" id="PTHR33050">
    <property type="entry name" value="REVERSE TRANSCRIPTASE DOMAIN-CONTAINING PROTEIN"/>
    <property type="match status" value="1"/>
</dbReference>
<protein>
    <recommendedName>
        <fullName evidence="4">C3H1-type domain-containing protein</fullName>
    </recommendedName>
</protein>
<dbReference type="Proteomes" id="UP000604046">
    <property type="component" value="Unassembled WGS sequence"/>
</dbReference>
<proteinExistence type="predicted"/>
<dbReference type="InterPro" id="IPR052055">
    <property type="entry name" value="Hepadnavirus_pol/RT"/>
</dbReference>
<organism evidence="2 3">
    <name type="scientific">Symbiodinium natans</name>
    <dbReference type="NCBI Taxonomy" id="878477"/>
    <lineage>
        <taxon>Eukaryota</taxon>
        <taxon>Sar</taxon>
        <taxon>Alveolata</taxon>
        <taxon>Dinophyceae</taxon>
        <taxon>Suessiales</taxon>
        <taxon>Symbiodiniaceae</taxon>
        <taxon>Symbiodinium</taxon>
    </lineage>
</organism>
<gene>
    <name evidence="2" type="ORF">SNAT2548_LOCUS25183</name>
</gene>
<dbReference type="PANTHER" id="PTHR33050:SF7">
    <property type="entry name" value="RIBONUCLEASE H"/>
    <property type="match status" value="1"/>
</dbReference>
<dbReference type="EMBL" id="CAJNDS010002381">
    <property type="protein sequence ID" value="CAE7456466.1"/>
    <property type="molecule type" value="Genomic_DNA"/>
</dbReference>
<evidence type="ECO:0000256" key="1">
    <source>
        <dbReference type="SAM" id="MobiDB-lite"/>
    </source>
</evidence>
<dbReference type="OrthoDB" id="434200at2759"/>
<accession>A0A812RY01</accession>
<evidence type="ECO:0000313" key="2">
    <source>
        <dbReference type="EMBL" id="CAE7456466.1"/>
    </source>
</evidence>
<dbReference type="SUPFAM" id="SSF56672">
    <property type="entry name" value="DNA/RNA polymerases"/>
    <property type="match status" value="1"/>
</dbReference>
<name>A0A812RY01_9DINO</name>
<reference evidence="2" key="1">
    <citation type="submission" date="2021-02" db="EMBL/GenBank/DDBJ databases">
        <authorList>
            <person name="Dougan E. K."/>
            <person name="Rhodes N."/>
            <person name="Thang M."/>
            <person name="Chan C."/>
        </authorList>
    </citation>
    <scope>NUCLEOTIDE SEQUENCE</scope>
</reference>
<evidence type="ECO:0008006" key="4">
    <source>
        <dbReference type="Google" id="ProtNLM"/>
    </source>
</evidence>
<sequence length="1665" mass="181180">MAGARVDDPSYLIASMKEWGTPDDVQQALTGKGYTTVALVAHALPEPDALEPFLLAVLGRPANHIPGEALFSPAASGLRRVVKACQDMVGVSGSPDPTSPLQQLSPSKTTRLSAAEVSQLKTAFQTKYPSELLTAELTPSLPFLMLLKEGLDAKQLPWVPWRSRTSEADAVAFTERRKPRTDNAMLLTLLQGSSDDDLQAPIPHQGPVEPIVRRFFGLMCNGLALLDSVHLLPLRKLMEKFVGLAVAQPVDKSLRSPSLQEVMEADRVVWLGVSALQQENAWSLADAIAEMTHIRPDMHAALAPRVKAALTPAPASERSSRKRAASRDGSHRQPKAKAQKNKSSPSSAAKDKVTPSRWPTNWAREISGKGVCIRFHTSKCKNKSCRYSHKCPILMANGAPCGADHVGVASGVSGALGPPLDAVVGNPTGVCLPDVGAPLPGSAEDFASQFFLRAEAPCASTILQLADLLLAECSDRDARFAVGKSVSAGLAIRKGAHLRPATVSHPQSVRLVNRFISMLSPAFLHSSFVIIDGVESAPHRDRLNAAIPNIVLPISRFRGGELLIECQDGSDVLECPSGPLAARRLSPSQGPVVFNARDCFHTVAAAQDRRVVVAAYTLQVCVAEPDQIAHLAPQLRDLGFRLPTPFDTALVSAREPYNLPLAPHQWTLMPDSSPCPSLSADPEHRVEAGCNSLPCQGPASSPSSPCSDGPAFPGPSAPRLFLDLFAGARAPLSEAMATLLADRFEPVDIIFATEFDLLRDDRFELLCRVADSGLVGAACAAPVCSDHSVLRLKPAGPPPVRTPSEIDGCLHNSWSDPLMQAWLQSVAPFAAQVAACKVGRPWAKRWLFVSNRAEILEIASVCDHGHSSHEPLPRGRLADGSFASRLTAEYPPDLAQSLASLASRFVTRSDRVVPLDAWRSVLPAAPVWTQPRMRVEDGGGLRSTAAWLSPSGPDYLRSLRLNWTQRLFDSGLCLKISAALRAGCDAAPISPAELAPFLDDLCDFLEVPTSERPAILEVPQGQPFRLHLLQRLLECCQDPEARVCPDLASGVRLEVDCLLEPSVHWPKRDEVHPLSELVICDGSWKSASDHPQEVLQMLEEELAEGWISEYPSLQAIQATFPQVACGKLGFVQAEGRSARLVVDSSISGVTGSCQIPNHMLNPRLCDIAACAPEQVPSEPWVGVSLDVRKAHRRVLLAWADRALVAFSFLGRFFISNNLNFGARASAFWWGRIAGMLMRLSHAVIRLPHLMWDYVDDFLAAFRSSTAPLHASLWLVLFMSLGVPLSWNKCTWGESIRWIGWDLRFDVWTAELPWEKRARILDQLRSLLSCKRIRVRDLESALGRLLWLSGLLVWMRPLLSPVYKVLTQLPSTSIAVSPALWDRLLAACDDECVIRQSTGHASLPKSARVIRVANTFVTSKQQLLDTPFRKHRLWVTVQDADHPYRVVDEPAREAIHAWVMALESAPLSCSLLRPTPLLLIAEADAFADASLCGLGGYISWPSGKCSWFSVTLTAEDVARLCDVMPAPLQSHIAALELLAQLCLLWVTHAALPGCRTALEVALRCDNSAAEAAAHKGLSSVRSLAWVLRRFYACEQSFNIRAAPEHIPGYRNVLADELSRLGTSTPPLALEDRCAPPLAELLRAPTRLRLGPPPASARWPSYLEQLA</sequence>